<dbReference type="OrthoDB" id="3143642at2759"/>
<accession>A0A067NY18</accession>
<dbReference type="HOGENOM" id="CLU_192395_0_0_1"/>
<protein>
    <submittedName>
        <fullName evidence="2">Uncharacterized protein</fullName>
    </submittedName>
</protein>
<dbReference type="InParanoid" id="A0A067NY18"/>
<dbReference type="AlphaFoldDB" id="A0A067NY18"/>
<evidence type="ECO:0000313" key="3">
    <source>
        <dbReference type="Proteomes" id="UP000027073"/>
    </source>
</evidence>
<organism evidence="2 3">
    <name type="scientific">Pleurotus ostreatus (strain PC15)</name>
    <name type="common">Oyster mushroom</name>
    <dbReference type="NCBI Taxonomy" id="1137138"/>
    <lineage>
        <taxon>Eukaryota</taxon>
        <taxon>Fungi</taxon>
        <taxon>Dikarya</taxon>
        <taxon>Basidiomycota</taxon>
        <taxon>Agaricomycotina</taxon>
        <taxon>Agaricomycetes</taxon>
        <taxon>Agaricomycetidae</taxon>
        <taxon>Agaricales</taxon>
        <taxon>Pleurotineae</taxon>
        <taxon>Pleurotaceae</taxon>
        <taxon>Pleurotus</taxon>
    </lineage>
</organism>
<proteinExistence type="predicted"/>
<feature type="compositionally biased region" description="Low complexity" evidence="1">
    <location>
        <begin position="1"/>
        <end position="11"/>
    </location>
</feature>
<name>A0A067NY18_PLEO1</name>
<feature type="compositionally biased region" description="Basic and acidic residues" evidence="1">
    <location>
        <begin position="30"/>
        <end position="62"/>
    </location>
</feature>
<evidence type="ECO:0000256" key="1">
    <source>
        <dbReference type="SAM" id="MobiDB-lite"/>
    </source>
</evidence>
<sequence>MSTTTSSGTQSPPLEATGEEKPMGFSSVNSHKEPTKVVPDKEQRKAYLPDAGADKKATKPEKLGQSLSEDFS</sequence>
<evidence type="ECO:0000313" key="2">
    <source>
        <dbReference type="EMBL" id="KDQ31850.1"/>
    </source>
</evidence>
<reference evidence="3" key="1">
    <citation type="journal article" date="2014" name="Proc. Natl. Acad. Sci. U.S.A.">
        <title>Extensive sampling of basidiomycete genomes demonstrates inadequacy of the white-rot/brown-rot paradigm for wood decay fungi.</title>
        <authorList>
            <person name="Riley R."/>
            <person name="Salamov A.A."/>
            <person name="Brown D.W."/>
            <person name="Nagy L.G."/>
            <person name="Floudas D."/>
            <person name="Held B.W."/>
            <person name="Levasseur A."/>
            <person name="Lombard V."/>
            <person name="Morin E."/>
            <person name="Otillar R."/>
            <person name="Lindquist E.A."/>
            <person name="Sun H."/>
            <person name="LaButti K.M."/>
            <person name="Schmutz J."/>
            <person name="Jabbour D."/>
            <person name="Luo H."/>
            <person name="Baker S.E."/>
            <person name="Pisabarro A.G."/>
            <person name="Walton J.D."/>
            <person name="Blanchette R.A."/>
            <person name="Henrissat B."/>
            <person name="Martin F."/>
            <person name="Cullen D."/>
            <person name="Hibbett D.S."/>
            <person name="Grigoriev I.V."/>
        </authorList>
    </citation>
    <scope>NUCLEOTIDE SEQUENCE [LARGE SCALE GENOMIC DNA]</scope>
    <source>
        <strain evidence="3">PC15</strain>
    </source>
</reference>
<dbReference type="VEuPathDB" id="FungiDB:PLEOSDRAFT_154062"/>
<gene>
    <name evidence="2" type="ORF">PLEOSDRAFT_154062</name>
</gene>
<feature type="region of interest" description="Disordered" evidence="1">
    <location>
        <begin position="1"/>
        <end position="72"/>
    </location>
</feature>
<dbReference type="EMBL" id="KL198005">
    <property type="protein sequence ID" value="KDQ31850.1"/>
    <property type="molecule type" value="Genomic_DNA"/>
</dbReference>
<dbReference type="Proteomes" id="UP000027073">
    <property type="component" value="Unassembled WGS sequence"/>
</dbReference>